<accession>A0A1H6U7U0</accession>
<evidence type="ECO:0000313" key="3">
    <source>
        <dbReference type="Proteomes" id="UP000198707"/>
    </source>
</evidence>
<evidence type="ECO:0000313" key="2">
    <source>
        <dbReference type="EMBL" id="SEI87586.1"/>
    </source>
</evidence>
<dbReference type="RefSeq" id="WP_092375904.1">
    <property type="nucleotide sequence ID" value="NZ_BOPI01000003.1"/>
</dbReference>
<dbReference type="EMBL" id="FNYV01000002">
    <property type="protein sequence ID" value="SEI87586.1"/>
    <property type="molecule type" value="Genomic_DNA"/>
</dbReference>
<sequence>MTRILIRAGKSPLQVLSHEQSLASSRLGIFGSNSGNMLFYSAVFRVLSVPDAEVVANSYVHERPVNLSTYVRRTNEEFDRFVLPMANSYRDTFLPHLERLAKVIERLKIPVTVVGIGAQLPYGTDFDSLPDDYKKIVTRFTRAVLNRSASIGVRGEYTARMLKYLGFGDEHVRVIGCPSMFGNGPLGPLVRKVDRLSYDSPMAISYTPKVKGVDLLVEANTNRYPNSVIVPQQHQRLALMLWGENPASIPNKRMPIHTDHPLYENDRMRFFVDTSTWVEFMAQQHFTFGTRIHGNVAGVLAGTPAVVLAHDSRTVELAEYHGIPYRLYADLPADVDAQQLYAEADFDTFGRRQAETFDTYVRFLEHNDLEHVFQPGKANPAYDKALAAANFPGPVHTLMASDTVGRRQVMSRLRWLRQGHDGDLKRPAYAFKPPFREPRGTKSLEERVTQLEKELKLQQESMATWRGRMGRVLRINPLSTGGRR</sequence>
<name>A0A1H6U7U0_9ACTN</name>
<keyword evidence="2" id="KW-0808">Transferase</keyword>
<dbReference type="Proteomes" id="UP000198707">
    <property type="component" value="Unassembled WGS sequence"/>
</dbReference>
<dbReference type="InterPro" id="IPR007345">
    <property type="entry name" value="Polysacch_pyruvyl_Trfase"/>
</dbReference>
<dbReference type="STRING" id="1144548.SAMN05443287_102120"/>
<protein>
    <submittedName>
        <fullName evidence="2">Polysaccharide pyruvyl transferase</fullName>
    </submittedName>
</protein>
<dbReference type="GO" id="GO:0016740">
    <property type="term" value="F:transferase activity"/>
    <property type="evidence" value="ECO:0007669"/>
    <property type="project" value="UniProtKB-KW"/>
</dbReference>
<feature type="domain" description="Polysaccharide pyruvyl transferase" evidence="1">
    <location>
        <begin position="33"/>
        <end position="312"/>
    </location>
</feature>
<proteinExistence type="predicted"/>
<dbReference type="Pfam" id="PF04230">
    <property type="entry name" value="PS_pyruv_trans"/>
    <property type="match status" value="1"/>
</dbReference>
<organism evidence="2 3">
    <name type="scientific">Micromonospora phaseoli</name>
    <dbReference type="NCBI Taxonomy" id="1144548"/>
    <lineage>
        <taxon>Bacteria</taxon>
        <taxon>Bacillati</taxon>
        <taxon>Actinomycetota</taxon>
        <taxon>Actinomycetes</taxon>
        <taxon>Micromonosporales</taxon>
        <taxon>Micromonosporaceae</taxon>
        <taxon>Micromonospora</taxon>
    </lineage>
</organism>
<evidence type="ECO:0000259" key="1">
    <source>
        <dbReference type="Pfam" id="PF04230"/>
    </source>
</evidence>
<dbReference type="AlphaFoldDB" id="A0A1H6U7U0"/>
<gene>
    <name evidence="2" type="ORF">SAMN05443287_102120</name>
</gene>
<keyword evidence="3" id="KW-1185">Reference proteome</keyword>
<reference evidence="3" key="1">
    <citation type="submission" date="2016-10" db="EMBL/GenBank/DDBJ databases">
        <authorList>
            <person name="Varghese N."/>
            <person name="Submissions S."/>
        </authorList>
    </citation>
    <scope>NUCLEOTIDE SEQUENCE [LARGE SCALE GENOMIC DNA]</scope>
    <source>
        <strain evidence="3">CGMCC 4.7038</strain>
    </source>
</reference>
<dbReference type="OrthoDB" id="9767435at2"/>